<evidence type="ECO:0000313" key="2">
    <source>
        <dbReference type="Proteomes" id="UP001163603"/>
    </source>
</evidence>
<dbReference type="EMBL" id="CM047750">
    <property type="protein sequence ID" value="KAJ0007950.1"/>
    <property type="molecule type" value="Genomic_DNA"/>
</dbReference>
<accession>A0ACC0X0R5</accession>
<evidence type="ECO:0000313" key="1">
    <source>
        <dbReference type="EMBL" id="KAJ0007950.1"/>
    </source>
</evidence>
<name>A0ACC0X0R5_9ROSI</name>
<organism evidence="1 2">
    <name type="scientific">Pistacia integerrima</name>
    <dbReference type="NCBI Taxonomy" id="434235"/>
    <lineage>
        <taxon>Eukaryota</taxon>
        <taxon>Viridiplantae</taxon>
        <taxon>Streptophyta</taxon>
        <taxon>Embryophyta</taxon>
        <taxon>Tracheophyta</taxon>
        <taxon>Spermatophyta</taxon>
        <taxon>Magnoliopsida</taxon>
        <taxon>eudicotyledons</taxon>
        <taxon>Gunneridae</taxon>
        <taxon>Pentapetalae</taxon>
        <taxon>rosids</taxon>
        <taxon>malvids</taxon>
        <taxon>Sapindales</taxon>
        <taxon>Anacardiaceae</taxon>
        <taxon>Pistacia</taxon>
    </lineage>
</organism>
<keyword evidence="2" id="KW-1185">Reference proteome</keyword>
<protein>
    <submittedName>
        <fullName evidence="1">Uncharacterized protein</fullName>
    </submittedName>
</protein>
<dbReference type="Proteomes" id="UP001163603">
    <property type="component" value="Chromosome 15"/>
</dbReference>
<gene>
    <name evidence="1" type="ORF">Pint_29168</name>
</gene>
<comment type="caution">
    <text evidence="1">The sequence shown here is derived from an EMBL/GenBank/DDBJ whole genome shotgun (WGS) entry which is preliminary data.</text>
</comment>
<proteinExistence type="predicted"/>
<sequence>MNNGLSQFLVIHRKTIEINDNSSSLANNFTVGDPALCTGLIDHKGFANKCEFLKANPECSSGGFFNYVKFLYCGCGGFMLFGYAVLLIWLAALFYLLGNTAADYFCCSLEKLSSLLRLPPTVAGVTLLPLGNGAPDVFASIAAFMGTNTGEVGLNSVLGGALFVTSIVVGTVSMCVAEKGVQIDRKCFIRDVGFFLFTLVCLLMILVFGKVSFGVALSFVSIYVVYAFLVAANEIFRKHAQRLKLDVVTPLLPVRGSVFSQGSEEDVSVYSSLLDLDTEDDPPRLHPSLPQWMWASNVAIYSNHLMKATEFDHERPWGWTDEATQNNNSSCSRSKIISLLELPLTVPRRLTIPSVEEEMWSKPYAVASALLAPILLAFLWSSGDNLSSQSIWVAYFIGVAVGCSLGALAYRFTVSDHPPQNYLILWVLGGFLMSIVWFYMIANELVALLVAFGIIFGINPSILGLTVLAWGNSMGDLASNVALARNGGDGVQIALSGCYAGPMFNTLVGLGLSLLLGAWSNRPASYVIPQDQSLFYTMGFLVSGLIWALVVLPRNDMRPSGSTLEEPPKSPRSPPACVDLYGKRRQMVKVQVLEREIGQLQEELKTVEDLQLASRCCKEVDEFVRAKVDPLITINQETRKSKPFWKRICIGVNILNPGCFRTINHVIFKNLGENFTPIFCGFVALVVACIIYEHKPAAVRALCHVAHHVHVPAAAAAPGKSHVKAAAILQDSHVYTMLAAVSSRQLISVKR</sequence>
<reference evidence="2" key="1">
    <citation type="journal article" date="2023" name="G3 (Bethesda)">
        <title>Genome assembly and association tests identify interacting loci associated with vigor, precocity, and sex in interspecific pistachio rootstocks.</title>
        <authorList>
            <person name="Palmer W."/>
            <person name="Jacygrad E."/>
            <person name="Sagayaradj S."/>
            <person name="Cavanaugh K."/>
            <person name="Han R."/>
            <person name="Bertier L."/>
            <person name="Beede B."/>
            <person name="Kafkas S."/>
            <person name="Golino D."/>
            <person name="Preece J."/>
            <person name="Michelmore R."/>
        </authorList>
    </citation>
    <scope>NUCLEOTIDE SEQUENCE [LARGE SCALE GENOMIC DNA]</scope>
</reference>